<evidence type="ECO:0008006" key="4">
    <source>
        <dbReference type="Google" id="ProtNLM"/>
    </source>
</evidence>
<protein>
    <recommendedName>
        <fullName evidence="4">Yippee domain-containing protein</fullName>
    </recommendedName>
</protein>
<dbReference type="Proteomes" id="UP001595840">
    <property type="component" value="Unassembled WGS sequence"/>
</dbReference>
<dbReference type="EMBL" id="JBHSCX010000002">
    <property type="protein sequence ID" value="MFC4360929.1"/>
    <property type="molecule type" value="Genomic_DNA"/>
</dbReference>
<evidence type="ECO:0000313" key="3">
    <source>
        <dbReference type="Proteomes" id="UP001595840"/>
    </source>
</evidence>
<sequence length="159" mass="17757">MDTRIIGNTTYCCSACGYQHAIDANTFSFEMGSPARNDPESEGRYEALHLNNCIGCSETISIAFEVWEYPAGATNYCYHSELGANKIQCEFAIEYYHADGEESAERESTSSYSEDDKDGDQDDYEGPEDYEGSINDYDEDGKQGRLHHGGLDDFEVSDD</sequence>
<organism evidence="2 3">
    <name type="scientific">Simiduia curdlanivorans</name>
    <dbReference type="NCBI Taxonomy" id="1492769"/>
    <lineage>
        <taxon>Bacteria</taxon>
        <taxon>Pseudomonadati</taxon>
        <taxon>Pseudomonadota</taxon>
        <taxon>Gammaproteobacteria</taxon>
        <taxon>Cellvibrionales</taxon>
        <taxon>Cellvibrionaceae</taxon>
        <taxon>Simiduia</taxon>
    </lineage>
</organism>
<dbReference type="RefSeq" id="WP_290261888.1">
    <property type="nucleotide sequence ID" value="NZ_JAUFQG010000004.1"/>
</dbReference>
<keyword evidence="3" id="KW-1185">Reference proteome</keyword>
<evidence type="ECO:0000256" key="1">
    <source>
        <dbReference type="SAM" id="MobiDB-lite"/>
    </source>
</evidence>
<feature type="region of interest" description="Disordered" evidence="1">
    <location>
        <begin position="100"/>
        <end position="159"/>
    </location>
</feature>
<feature type="compositionally biased region" description="Acidic residues" evidence="1">
    <location>
        <begin position="113"/>
        <end position="139"/>
    </location>
</feature>
<proteinExistence type="predicted"/>
<reference evidence="3" key="1">
    <citation type="journal article" date="2019" name="Int. J. Syst. Evol. Microbiol.">
        <title>The Global Catalogue of Microorganisms (GCM) 10K type strain sequencing project: providing services to taxonomists for standard genome sequencing and annotation.</title>
        <authorList>
            <consortium name="The Broad Institute Genomics Platform"/>
            <consortium name="The Broad Institute Genome Sequencing Center for Infectious Disease"/>
            <person name="Wu L."/>
            <person name="Ma J."/>
        </authorList>
    </citation>
    <scope>NUCLEOTIDE SEQUENCE [LARGE SCALE GENOMIC DNA]</scope>
    <source>
        <strain evidence="3">CECT 8570</strain>
    </source>
</reference>
<comment type="caution">
    <text evidence="2">The sequence shown here is derived from an EMBL/GenBank/DDBJ whole genome shotgun (WGS) entry which is preliminary data.</text>
</comment>
<accession>A0ABV8V031</accession>
<gene>
    <name evidence="2" type="ORF">ACFOX3_01375</name>
</gene>
<name>A0ABV8V031_9GAMM</name>
<evidence type="ECO:0000313" key="2">
    <source>
        <dbReference type="EMBL" id="MFC4360929.1"/>
    </source>
</evidence>